<dbReference type="InterPro" id="IPR001633">
    <property type="entry name" value="EAL_dom"/>
</dbReference>
<evidence type="ECO:0000259" key="2">
    <source>
        <dbReference type="PROSITE" id="PS50883"/>
    </source>
</evidence>
<proteinExistence type="predicted"/>
<dbReference type="Proteomes" id="UP001501074">
    <property type="component" value="Unassembled WGS sequence"/>
</dbReference>
<keyword evidence="5" id="KW-1185">Reference proteome</keyword>
<dbReference type="InterPro" id="IPR000160">
    <property type="entry name" value="GGDEF_dom"/>
</dbReference>
<comment type="caution">
    <text evidence="4">The sequence shown here is derived from an EMBL/GenBank/DDBJ whole genome shotgun (WGS) entry which is preliminary data.</text>
</comment>
<dbReference type="PANTHER" id="PTHR33121:SF70">
    <property type="entry name" value="SIGNALING PROTEIN YKOW"/>
    <property type="match status" value="1"/>
</dbReference>
<dbReference type="RefSeq" id="WP_231482484.1">
    <property type="nucleotide sequence ID" value="NZ_BAAAZO010000006.1"/>
</dbReference>
<organism evidence="4 5">
    <name type="scientific">Kineosporia mesophila</name>
    <dbReference type="NCBI Taxonomy" id="566012"/>
    <lineage>
        <taxon>Bacteria</taxon>
        <taxon>Bacillati</taxon>
        <taxon>Actinomycetota</taxon>
        <taxon>Actinomycetes</taxon>
        <taxon>Kineosporiales</taxon>
        <taxon>Kineosporiaceae</taxon>
        <taxon>Kineosporia</taxon>
    </lineage>
</organism>
<dbReference type="EMBL" id="BAAAZO010000006">
    <property type="protein sequence ID" value="GAA3617364.1"/>
    <property type="molecule type" value="Genomic_DNA"/>
</dbReference>
<sequence length="555" mass="59375">MPRIDLEHTGQSADLKIRTTPAGRPDLAGAAIVPRPSPPMLVTPHPADTDVTERNRVHEEEKLPAWLVLQVTALIAVVVGACAVLVTVTQGVPHTSSIGAGIALACLVMAGFRARTLLRSARGPQPDRDDTDPLTGLASRRALAQALAAPGAGTGSMLLIDLDNFRDVNEALGHETGDRLLTAVGARLRSSLRPGQMLARLGGNEFAVLLPGAGQDEAQRIANGLQTALHEPFDVCGSRLHTAASIGIATSPPSLPPERSDLLRRADVALHHARRDRTGQSLYDPGDDDSGERLRRTAELRLALTRGDIEVHLQPQVDLGSGRIVGAEALARWRHPHEGVLLPAVFLPLTEHTGLARPMAALVLDQALAACASWWREGHHVPVSVNLSADDLRDEELPGRVWAALQRQSLPPAALRVEITEQSLLTDPEAASVLLRRWRQDGISVSIDDFGTGYSSLSYLRQLPVDEVKLDQAFVTDLARESTATIVQHTIAMAHGLKARVVAEGIEQGPTARQLADLGCDTGQGLLYGGAVTAPEFLERLRTVPALSTDRASRP</sequence>
<keyword evidence="1" id="KW-1133">Transmembrane helix</keyword>
<dbReference type="CDD" id="cd01948">
    <property type="entry name" value="EAL"/>
    <property type="match status" value="1"/>
</dbReference>
<dbReference type="Gene3D" id="3.20.20.450">
    <property type="entry name" value="EAL domain"/>
    <property type="match status" value="1"/>
</dbReference>
<dbReference type="InterPro" id="IPR043128">
    <property type="entry name" value="Rev_trsase/Diguanyl_cyclase"/>
</dbReference>
<accession>A0ABP6ZS34</accession>
<evidence type="ECO:0000313" key="4">
    <source>
        <dbReference type="EMBL" id="GAA3617364.1"/>
    </source>
</evidence>
<feature type="domain" description="GGDEF" evidence="3">
    <location>
        <begin position="153"/>
        <end position="285"/>
    </location>
</feature>
<dbReference type="PROSITE" id="PS50883">
    <property type="entry name" value="EAL"/>
    <property type="match status" value="1"/>
</dbReference>
<evidence type="ECO:0000313" key="5">
    <source>
        <dbReference type="Proteomes" id="UP001501074"/>
    </source>
</evidence>
<reference evidence="5" key="1">
    <citation type="journal article" date="2019" name="Int. J. Syst. Evol. Microbiol.">
        <title>The Global Catalogue of Microorganisms (GCM) 10K type strain sequencing project: providing services to taxonomists for standard genome sequencing and annotation.</title>
        <authorList>
            <consortium name="The Broad Institute Genomics Platform"/>
            <consortium name="The Broad Institute Genome Sequencing Center for Infectious Disease"/>
            <person name="Wu L."/>
            <person name="Ma J."/>
        </authorList>
    </citation>
    <scope>NUCLEOTIDE SEQUENCE [LARGE SCALE GENOMIC DNA]</scope>
    <source>
        <strain evidence="5">JCM 16902</strain>
    </source>
</reference>
<dbReference type="PANTHER" id="PTHR33121">
    <property type="entry name" value="CYCLIC DI-GMP PHOSPHODIESTERASE PDEF"/>
    <property type="match status" value="1"/>
</dbReference>
<dbReference type="CDD" id="cd01949">
    <property type="entry name" value="GGDEF"/>
    <property type="match status" value="1"/>
</dbReference>
<evidence type="ECO:0000256" key="1">
    <source>
        <dbReference type="SAM" id="Phobius"/>
    </source>
</evidence>
<dbReference type="Pfam" id="PF00563">
    <property type="entry name" value="EAL"/>
    <property type="match status" value="1"/>
</dbReference>
<dbReference type="SUPFAM" id="SSF55073">
    <property type="entry name" value="Nucleotide cyclase"/>
    <property type="match status" value="1"/>
</dbReference>
<dbReference type="InterPro" id="IPR029787">
    <property type="entry name" value="Nucleotide_cyclase"/>
</dbReference>
<dbReference type="PROSITE" id="PS50887">
    <property type="entry name" value="GGDEF"/>
    <property type="match status" value="1"/>
</dbReference>
<evidence type="ECO:0008006" key="6">
    <source>
        <dbReference type="Google" id="ProtNLM"/>
    </source>
</evidence>
<dbReference type="Pfam" id="PF00990">
    <property type="entry name" value="GGDEF"/>
    <property type="match status" value="1"/>
</dbReference>
<name>A0ABP6ZS34_9ACTN</name>
<evidence type="ECO:0000259" key="3">
    <source>
        <dbReference type="PROSITE" id="PS50887"/>
    </source>
</evidence>
<keyword evidence="1" id="KW-0472">Membrane</keyword>
<dbReference type="SMART" id="SM00052">
    <property type="entry name" value="EAL"/>
    <property type="match status" value="1"/>
</dbReference>
<dbReference type="NCBIfam" id="TIGR00254">
    <property type="entry name" value="GGDEF"/>
    <property type="match status" value="1"/>
</dbReference>
<keyword evidence="1" id="KW-0812">Transmembrane</keyword>
<dbReference type="Gene3D" id="3.30.70.270">
    <property type="match status" value="1"/>
</dbReference>
<dbReference type="SUPFAM" id="SSF141868">
    <property type="entry name" value="EAL domain-like"/>
    <property type="match status" value="1"/>
</dbReference>
<dbReference type="InterPro" id="IPR050706">
    <property type="entry name" value="Cyclic-di-GMP_PDE-like"/>
</dbReference>
<protein>
    <recommendedName>
        <fullName evidence="6">Diguanylate cyclase (GGDEF)-like protein</fullName>
    </recommendedName>
</protein>
<feature type="transmembrane region" description="Helical" evidence="1">
    <location>
        <begin position="63"/>
        <end position="86"/>
    </location>
</feature>
<dbReference type="SMART" id="SM00267">
    <property type="entry name" value="GGDEF"/>
    <property type="match status" value="1"/>
</dbReference>
<feature type="transmembrane region" description="Helical" evidence="1">
    <location>
        <begin position="92"/>
        <end position="112"/>
    </location>
</feature>
<feature type="domain" description="EAL" evidence="2">
    <location>
        <begin position="293"/>
        <end position="545"/>
    </location>
</feature>
<gene>
    <name evidence="4" type="ORF">GCM10022223_37450</name>
</gene>
<dbReference type="InterPro" id="IPR035919">
    <property type="entry name" value="EAL_sf"/>
</dbReference>